<protein>
    <submittedName>
        <fullName evidence="3">Uncharacterized protein</fullName>
    </submittedName>
</protein>
<dbReference type="EMBL" id="UHIP01000001">
    <property type="protein sequence ID" value="SUP25440.1"/>
    <property type="molecule type" value="Genomic_DNA"/>
</dbReference>
<proteinExistence type="predicted"/>
<dbReference type="Proteomes" id="UP000254626">
    <property type="component" value="Unassembled WGS sequence"/>
</dbReference>
<feature type="region of interest" description="Disordered" evidence="1">
    <location>
        <begin position="41"/>
        <end position="60"/>
    </location>
</feature>
<accession>A0AAX2LSM2</accession>
<dbReference type="EMBL" id="CP014035">
    <property type="protein sequence ID" value="AMF94741.1"/>
    <property type="molecule type" value="Genomic_DNA"/>
</dbReference>
<name>A0AAX2LSM2_VIBFL</name>
<evidence type="ECO:0000313" key="2">
    <source>
        <dbReference type="EMBL" id="AMF94741.1"/>
    </source>
</evidence>
<sequence length="60" mass="6500">MSDYCGQCRQFTRTEGGQADICGAWDQPTQAKRAACGFFMPRKPKRGTQQQAGQSTGGAQ</sequence>
<dbReference type="RefSeq" id="WP_024373567.1">
    <property type="nucleotide sequence ID" value="NZ_AP028128.1"/>
</dbReference>
<dbReference type="Proteomes" id="UP000057088">
    <property type="component" value="Chromosome 2"/>
</dbReference>
<evidence type="ECO:0000313" key="3">
    <source>
        <dbReference type="EMBL" id="SUP25440.1"/>
    </source>
</evidence>
<reference evidence="3 5" key="3">
    <citation type="submission" date="2018-06" db="EMBL/GenBank/DDBJ databases">
        <authorList>
            <consortium name="Pathogen Informatics"/>
            <person name="Doyle S."/>
        </authorList>
    </citation>
    <scope>NUCLEOTIDE SEQUENCE [LARGE SCALE GENOMIC DNA]</scope>
    <source>
        <strain evidence="3 5">NCTC11327</strain>
    </source>
</reference>
<evidence type="ECO:0000256" key="1">
    <source>
        <dbReference type="SAM" id="MobiDB-lite"/>
    </source>
</evidence>
<reference evidence="4" key="1">
    <citation type="submission" date="2015-12" db="EMBL/GenBank/DDBJ databases">
        <title>FDA dAtabase for Regulatory Grade micrObial Sequences (FDA-ARGOS): Supporting development and validation of Infectious Disease Dx tests.</title>
        <authorList>
            <person name="Hoffmann M."/>
            <person name="Allard M."/>
            <person name="Evans P."/>
            <person name="Brown E."/>
            <person name="Tallon L.J."/>
            <person name="Sadzewicz L."/>
            <person name="Sengamalay N."/>
            <person name="Ott S."/>
            <person name="Godinez A."/>
            <person name="Nagaraj S."/>
            <person name="Vyas G."/>
            <person name="Aluvathingal J."/>
            <person name="Nadendla S."/>
            <person name="Geyer C."/>
            <person name="Sichtig H."/>
        </authorList>
    </citation>
    <scope>NUCLEOTIDE SEQUENCE [LARGE SCALE GENOMIC DNA]</scope>
    <source>
        <strain evidence="4">ATCC 33809</strain>
    </source>
</reference>
<gene>
    <name evidence="2" type="ORF">AL536_14925</name>
    <name evidence="3" type="ORF">NCTC11327_01733</name>
</gene>
<evidence type="ECO:0000313" key="4">
    <source>
        <dbReference type="Proteomes" id="UP000057088"/>
    </source>
</evidence>
<keyword evidence="4" id="KW-1185">Reference proteome</keyword>
<dbReference type="KEGG" id="vfl:AL536_14925"/>
<dbReference type="GeneID" id="29384784"/>
<dbReference type="AlphaFoldDB" id="A0AAX2LSM2"/>
<reference evidence="2" key="2">
    <citation type="submission" date="2018-01" db="EMBL/GenBank/DDBJ databases">
        <title>FDA dAtabase for Regulatory Grade micrObial Sequences (FDA-ARGOS): Supporting development and validation of Infectious Disease Dx tests.</title>
        <authorList>
            <person name="Hoffmann M."/>
            <person name="Allard M."/>
            <person name="Evans P."/>
            <person name="Brown E."/>
            <person name="Tallon L."/>
            <person name="Sadzewicz L."/>
            <person name="Sengamalay N."/>
            <person name="Ott S."/>
            <person name="Godinez A."/>
            <person name="Nagaraj S."/>
            <person name="Vyas G."/>
            <person name="Aluvathingal J."/>
            <person name="Nadendla S."/>
            <person name="Geyer C."/>
            <person name="Sichtig H."/>
        </authorList>
    </citation>
    <scope>NUCLEOTIDE SEQUENCE</scope>
    <source>
        <strain evidence="2">ATCC 33809</strain>
    </source>
</reference>
<organism evidence="3 5">
    <name type="scientific">Vibrio fluvialis</name>
    <dbReference type="NCBI Taxonomy" id="676"/>
    <lineage>
        <taxon>Bacteria</taxon>
        <taxon>Pseudomonadati</taxon>
        <taxon>Pseudomonadota</taxon>
        <taxon>Gammaproteobacteria</taxon>
        <taxon>Vibrionales</taxon>
        <taxon>Vibrionaceae</taxon>
        <taxon>Vibrio</taxon>
    </lineage>
</organism>
<evidence type="ECO:0000313" key="5">
    <source>
        <dbReference type="Proteomes" id="UP000254626"/>
    </source>
</evidence>